<sequence>MDREIMNKNGDVVDVAALGTSNDPFGQELRNRTAGLETDDELMETSLLSLKRKEGRVWVYCRRYKPKWTSFLSTKEVSSYLHSVFGTQDTQPNPYSSVETGVGKNLATGRIANLLHKDVETKEDFTRHQASIQAPIFTEQENTATPFRDESLPLVEANDYLVCHKCNTSYADKDAYLQHLLTSHQSKNKSRLCTSISDGVIIKDGKYECQFCHKIFLEKHRYNGHVGVTPSVIFKGNEMLDTTGILYLRLLGILKKR</sequence>
<dbReference type="PANTHER" id="PTHR37701">
    <property type="entry name" value="METHYL-CPG-BINDING DOMAIN-CONTAINING PROTEIN 8"/>
    <property type="match status" value="1"/>
</dbReference>
<feature type="domain" description="C2H2-type" evidence="1">
    <location>
        <begin position="163"/>
        <end position="184"/>
    </location>
</feature>
<gene>
    <name evidence="2" type="ORF">C5167_017546</name>
</gene>
<dbReference type="EMBL" id="CM010716">
    <property type="protein sequence ID" value="RZC49120.1"/>
    <property type="molecule type" value="Genomic_DNA"/>
</dbReference>
<evidence type="ECO:0000313" key="2">
    <source>
        <dbReference type="EMBL" id="RZC49120.1"/>
    </source>
</evidence>
<reference evidence="2 3" key="1">
    <citation type="journal article" date="2018" name="Science">
        <title>The opium poppy genome and morphinan production.</title>
        <authorList>
            <person name="Guo L."/>
            <person name="Winzer T."/>
            <person name="Yang X."/>
            <person name="Li Y."/>
            <person name="Ning Z."/>
            <person name="He Z."/>
            <person name="Teodor R."/>
            <person name="Lu Y."/>
            <person name="Bowser T.A."/>
            <person name="Graham I.A."/>
            <person name="Ye K."/>
        </authorList>
    </citation>
    <scope>NUCLEOTIDE SEQUENCE [LARGE SCALE GENOMIC DNA]</scope>
    <source>
        <strain evidence="3">cv. HN1</strain>
        <tissue evidence="2">Leaves</tissue>
    </source>
</reference>
<dbReference type="InterPro" id="IPR013087">
    <property type="entry name" value="Znf_C2H2_type"/>
</dbReference>
<keyword evidence="3" id="KW-1185">Reference proteome</keyword>
<protein>
    <recommendedName>
        <fullName evidence="1">C2H2-type domain-containing protein</fullName>
    </recommendedName>
</protein>
<proteinExistence type="predicted"/>
<dbReference type="OMA" id="ANDYLVC"/>
<evidence type="ECO:0000313" key="3">
    <source>
        <dbReference type="Proteomes" id="UP000316621"/>
    </source>
</evidence>
<dbReference type="PANTHER" id="PTHR37701:SF17">
    <property type="entry name" value="METHYL BINDING DOMAIN117"/>
    <property type="match status" value="1"/>
</dbReference>
<organism evidence="2 3">
    <name type="scientific">Papaver somniferum</name>
    <name type="common">Opium poppy</name>
    <dbReference type="NCBI Taxonomy" id="3469"/>
    <lineage>
        <taxon>Eukaryota</taxon>
        <taxon>Viridiplantae</taxon>
        <taxon>Streptophyta</taxon>
        <taxon>Embryophyta</taxon>
        <taxon>Tracheophyta</taxon>
        <taxon>Spermatophyta</taxon>
        <taxon>Magnoliopsida</taxon>
        <taxon>Ranunculales</taxon>
        <taxon>Papaveraceae</taxon>
        <taxon>Papaveroideae</taxon>
        <taxon>Papaver</taxon>
    </lineage>
</organism>
<name>A0A4Y7IMU5_PAPSO</name>
<evidence type="ECO:0000259" key="1">
    <source>
        <dbReference type="PROSITE" id="PS00028"/>
    </source>
</evidence>
<dbReference type="Gramene" id="RZC49120">
    <property type="protein sequence ID" value="RZC49120"/>
    <property type="gene ID" value="C5167_017546"/>
</dbReference>
<dbReference type="PROSITE" id="PS00028">
    <property type="entry name" value="ZINC_FINGER_C2H2_1"/>
    <property type="match status" value="1"/>
</dbReference>
<dbReference type="InterPro" id="IPR037472">
    <property type="entry name" value="MBD8"/>
</dbReference>
<dbReference type="Proteomes" id="UP000316621">
    <property type="component" value="Chromosome 2"/>
</dbReference>
<dbReference type="AlphaFoldDB" id="A0A4Y7IMU5"/>
<accession>A0A4Y7IMU5</accession>